<evidence type="ECO:0000313" key="1">
    <source>
        <dbReference type="EMBL" id="CAG8767305.1"/>
    </source>
</evidence>
<name>A0ACA9QWJ1_9GLOM</name>
<feature type="non-terminal residue" evidence="1">
    <location>
        <position position="217"/>
    </location>
</feature>
<feature type="non-terminal residue" evidence="1">
    <location>
        <position position="1"/>
    </location>
</feature>
<accession>A0ACA9QWJ1</accession>
<organism evidence="1 2">
    <name type="scientific">Racocetra persica</name>
    <dbReference type="NCBI Taxonomy" id="160502"/>
    <lineage>
        <taxon>Eukaryota</taxon>
        <taxon>Fungi</taxon>
        <taxon>Fungi incertae sedis</taxon>
        <taxon>Mucoromycota</taxon>
        <taxon>Glomeromycotina</taxon>
        <taxon>Glomeromycetes</taxon>
        <taxon>Diversisporales</taxon>
        <taxon>Gigasporaceae</taxon>
        <taxon>Racocetra</taxon>
    </lineage>
</organism>
<protein>
    <submittedName>
        <fullName evidence="1">27378_t:CDS:1</fullName>
    </submittedName>
</protein>
<gene>
    <name evidence="1" type="ORF">RPERSI_LOCUS15961</name>
</gene>
<reference evidence="1" key="1">
    <citation type="submission" date="2021-06" db="EMBL/GenBank/DDBJ databases">
        <authorList>
            <person name="Kallberg Y."/>
            <person name="Tangrot J."/>
            <person name="Rosling A."/>
        </authorList>
    </citation>
    <scope>NUCLEOTIDE SEQUENCE</scope>
    <source>
        <strain evidence="1">MA461A</strain>
    </source>
</reference>
<evidence type="ECO:0000313" key="2">
    <source>
        <dbReference type="Proteomes" id="UP000789920"/>
    </source>
</evidence>
<dbReference type="EMBL" id="CAJVQC010038907">
    <property type="protein sequence ID" value="CAG8767305.1"/>
    <property type="molecule type" value="Genomic_DNA"/>
</dbReference>
<dbReference type="Proteomes" id="UP000789920">
    <property type="component" value="Unassembled WGS sequence"/>
</dbReference>
<comment type="caution">
    <text evidence="1">The sequence shown here is derived from an EMBL/GenBank/DDBJ whole genome shotgun (WGS) entry which is preliminary data.</text>
</comment>
<keyword evidence="2" id="KW-1185">Reference proteome</keyword>
<sequence>TTNSGNKLLEISNSSNCNRELRSISNRDLLDSFNDYNQLIQLDMFDTTGIIVDMDNTDIDNILQKLFNISQKKRSALYYNSEGINTLSNSIGKERKEPIPTINIYNWSDNSNSSLFNCDKDASTIKNKNSLSLNKKNDNTTVGIDIQFNLVQKLCMINYCIEHLQKSKKNTSLSTSFNSSKNNCPKATLLKDDNIDPLASLVFVRPKNSIVLLTLIK</sequence>
<proteinExistence type="predicted"/>